<accession>A0A8A7KD26</accession>
<keyword evidence="2" id="KW-1185">Reference proteome</keyword>
<dbReference type="RefSeq" id="WP_230867558.1">
    <property type="nucleotide sequence ID" value="NZ_CP046640.1"/>
</dbReference>
<dbReference type="Proteomes" id="UP000665020">
    <property type="component" value="Chromosome"/>
</dbReference>
<evidence type="ECO:0000313" key="1">
    <source>
        <dbReference type="EMBL" id="QTL99160.1"/>
    </source>
</evidence>
<evidence type="ECO:0000313" key="2">
    <source>
        <dbReference type="Proteomes" id="UP000665020"/>
    </source>
</evidence>
<gene>
    <name evidence="1" type="ORF">GM661_14950</name>
</gene>
<dbReference type="InterPro" id="IPR010181">
    <property type="entry name" value="CGCAxxGCC_motif"/>
</dbReference>
<protein>
    <submittedName>
        <fullName evidence="1">Redox-active protein</fullName>
    </submittedName>
</protein>
<name>A0A8A7KD26_9FIRM</name>
<sequence>MNYDNIIKERVHQYYWEEDLNCATAMLKILAEIFEVKLNLQVIDSAIGMHGAGSFGAQCGLVEGSLMFLGIFGKKQLISHGEIIEKCYNFADKFQKEFGSLLCSELRPEGFKKDNPPHLCEDMTRKAVDFTVNYIMNNNSLSRDCG</sequence>
<organism evidence="1 2">
    <name type="scientific">Iocasia fonsfrigidae</name>
    <dbReference type="NCBI Taxonomy" id="2682810"/>
    <lineage>
        <taxon>Bacteria</taxon>
        <taxon>Bacillati</taxon>
        <taxon>Bacillota</taxon>
        <taxon>Clostridia</taxon>
        <taxon>Halanaerobiales</taxon>
        <taxon>Halanaerobiaceae</taxon>
        <taxon>Iocasia</taxon>
    </lineage>
</organism>
<dbReference type="Pfam" id="PF09719">
    <property type="entry name" value="C_GCAxxG_C_C"/>
    <property type="match status" value="1"/>
</dbReference>
<dbReference type="AlphaFoldDB" id="A0A8A7KD26"/>
<reference evidence="1" key="1">
    <citation type="submission" date="2019-12" db="EMBL/GenBank/DDBJ databases">
        <authorList>
            <person name="zhang j."/>
            <person name="sun C.M."/>
        </authorList>
    </citation>
    <scope>NUCLEOTIDE SEQUENCE</scope>
    <source>
        <strain evidence="1">NS-1</strain>
    </source>
</reference>
<dbReference type="EMBL" id="CP046640">
    <property type="protein sequence ID" value="QTL99160.1"/>
    <property type="molecule type" value="Genomic_DNA"/>
</dbReference>
<proteinExistence type="predicted"/>
<dbReference type="KEGG" id="ifn:GM661_14950"/>